<feature type="compositionally biased region" description="Polar residues" evidence="1">
    <location>
        <begin position="586"/>
        <end position="595"/>
    </location>
</feature>
<dbReference type="AlphaFoldDB" id="A0A0M9A1T7"/>
<feature type="region of interest" description="Disordered" evidence="1">
    <location>
        <begin position="403"/>
        <end position="442"/>
    </location>
</feature>
<keyword evidence="3" id="KW-1185">Reference proteome</keyword>
<dbReference type="Proteomes" id="UP000053105">
    <property type="component" value="Unassembled WGS sequence"/>
</dbReference>
<proteinExistence type="predicted"/>
<gene>
    <name evidence="2" type="ORF">WN51_13544</name>
</gene>
<dbReference type="OrthoDB" id="6598508at2759"/>
<sequence length="774" mass="89215">MLQRSVTRIPEPDDVSKVGCGFKSHWEDYTHSRRPTGKKARTNHYEPSKEANLIGNTPAIELAYLGLESDPSEKSDNRYEYQRYTIENSMEMQLHVRVTSDAVRNLWKTGGSNARQQFLQQRMRLQCCGKLQQPCEQNCQGKERQQQFYYAVQYRPVILRTEYQAARTEAYGVRKHLPPVLSPEVPEFFPKVPVMRYSSNKEQNANRVQYFPSLNERSYQNELFPYNRTYENTGAIYQSTGIPLLSATDTTTFIRPPQQWYQRVPPPPVQIQISGPSSNPIDEKKLIEEMLQVQEKFLQSNPIPIPVYQHPIELYHETGQKRKNQGVDFKNLILLTRNAMKAHRGQSKSSQQKPSYLEGKSRGTKSESEVLQWLDKSYPPKTKEFNALATELRNFDGRSDRKTCISRREKEGARTSERMKSEVQGSSAKSINERDKNDTRNRRRLYRDVLTNASANQARTCLENVFEKRYDELEQQAMEQYRTSEESLALKYQELERQAMEQYKCCGGNAQEEGPVSRTLADDKKVRESFKQNFREENCYDGQKCPGFGKCSPVNTEEEKKEGGLTIYLANFPLNNFLENQDNFAQTENNNNESDVTGRCLSDKNRRSNNLSKSLTALSEELSHESKNTAKGASDDEINRSVRALSKRRLILVSPFEKESEAKLTRSTDLEEFYCITQANKNIFGYYNNSKVGQIGGGDENITIIQSPRTEGTGHLGIRKWKWCVAGFFNIFSTSLALGLLDYVKIGTSGKPYRGRNEPYRARFIKKTQPRYMN</sequence>
<feature type="compositionally biased region" description="Basic and acidic residues" evidence="1">
    <location>
        <begin position="431"/>
        <end position="440"/>
    </location>
</feature>
<reference evidence="2 3" key="1">
    <citation type="submission" date="2015-07" db="EMBL/GenBank/DDBJ databases">
        <title>The genome of Melipona quadrifasciata.</title>
        <authorList>
            <person name="Pan H."/>
            <person name="Kapheim K."/>
        </authorList>
    </citation>
    <scope>NUCLEOTIDE SEQUENCE [LARGE SCALE GENOMIC DNA]</scope>
    <source>
        <strain evidence="2">0111107301</strain>
        <tissue evidence="2">Whole body</tissue>
    </source>
</reference>
<evidence type="ECO:0000313" key="2">
    <source>
        <dbReference type="EMBL" id="KOX74193.1"/>
    </source>
</evidence>
<accession>A0A0M9A1T7</accession>
<protein>
    <submittedName>
        <fullName evidence="2">Uncharacterized protein</fullName>
    </submittedName>
</protein>
<dbReference type="EMBL" id="KQ435793">
    <property type="protein sequence ID" value="KOX74193.1"/>
    <property type="molecule type" value="Genomic_DNA"/>
</dbReference>
<name>A0A0M9A1T7_9HYME</name>
<evidence type="ECO:0000256" key="1">
    <source>
        <dbReference type="SAM" id="MobiDB-lite"/>
    </source>
</evidence>
<feature type="region of interest" description="Disordered" evidence="1">
    <location>
        <begin position="586"/>
        <end position="608"/>
    </location>
</feature>
<feature type="compositionally biased region" description="Basic and acidic residues" evidence="1">
    <location>
        <begin position="403"/>
        <end position="421"/>
    </location>
</feature>
<organism evidence="2 3">
    <name type="scientific">Melipona quadrifasciata</name>
    <dbReference type="NCBI Taxonomy" id="166423"/>
    <lineage>
        <taxon>Eukaryota</taxon>
        <taxon>Metazoa</taxon>
        <taxon>Ecdysozoa</taxon>
        <taxon>Arthropoda</taxon>
        <taxon>Hexapoda</taxon>
        <taxon>Insecta</taxon>
        <taxon>Pterygota</taxon>
        <taxon>Neoptera</taxon>
        <taxon>Endopterygota</taxon>
        <taxon>Hymenoptera</taxon>
        <taxon>Apocrita</taxon>
        <taxon>Aculeata</taxon>
        <taxon>Apoidea</taxon>
        <taxon>Anthophila</taxon>
        <taxon>Apidae</taxon>
        <taxon>Melipona</taxon>
    </lineage>
</organism>
<feature type="region of interest" description="Disordered" evidence="1">
    <location>
        <begin position="340"/>
        <end position="364"/>
    </location>
</feature>
<evidence type="ECO:0000313" key="3">
    <source>
        <dbReference type="Proteomes" id="UP000053105"/>
    </source>
</evidence>